<dbReference type="AlphaFoldDB" id="A0A9X1H7R9"/>
<dbReference type="RefSeq" id="WP_223704321.1">
    <property type="nucleotide sequence ID" value="NZ_JAINUY010000001.1"/>
</dbReference>
<organism evidence="2 3">
    <name type="scientific">Flavobacterium potami</name>
    <dbReference type="NCBI Taxonomy" id="2872310"/>
    <lineage>
        <taxon>Bacteria</taxon>
        <taxon>Pseudomonadati</taxon>
        <taxon>Bacteroidota</taxon>
        <taxon>Flavobacteriia</taxon>
        <taxon>Flavobacteriales</taxon>
        <taxon>Flavobacteriaceae</taxon>
        <taxon>Flavobacterium</taxon>
    </lineage>
</organism>
<name>A0A9X1H7R9_9FLAO</name>
<proteinExistence type="predicted"/>
<comment type="caution">
    <text evidence="2">The sequence shown here is derived from an EMBL/GenBank/DDBJ whole genome shotgun (WGS) entry which is preliminary data.</text>
</comment>
<protein>
    <recommendedName>
        <fullName evidence="4">Lipocalin-like domain-containing protein</fullName>
    </recommendedName>
</protein>
<gene>
    <name evidence="2" type="ORF">K6T82_01890</name>
</gene>
<keyword evidence="3" id="KW-1185">Reference proteome</keyword>
<evidence type="ECO:0000313" key="2">
    <source>
        <dbReference type="EMBL" id="MBZ4033499.1"/>
    </source>
</evidence>
<evidence type="ECO:0008006" key="4">
    <source>
        <dbReference type="Google" id="ProtNLM"/>
    </source>
</evidence>
<keyword evidence="1" id="KW-0732">Signal</keyword>
<feature type="chain" id="PRO_5040761448" description="Lipocalin-like domain-containing protein" evidence="1">
    <location>
        <begin position="18"/>
        <end position="147"/>
    </location>
</feature>
<evidence type="ECO:0000313" key="3">
    <source>
        <dbReference type="Proteomes" id="UP001139366"/>
    </source>
</evidence>
<evidence type="ECO:0000256" key="1">
    <source>
        <dbReference type="SAM" id="SignalP"/>
    </source>
</evidence>
<accession>A0A9X1H7R9</accession>
<dbReference type="Proteomes" id="UP001139366">
    <property type="component" value="Unassembled WGS sequence"/>
</dbReference>
<sequence>MKKYLLLFFIFTSLSYAQTKKEILVGNWQGTDSNGVKNKMIFTSDNFISMTVNGEFIDGKNFVVKGGKNDGKIGLLKYEIDESKTPIAMDIIAYSLEKNKQIEKGRILAILDFKSNDEIKINISLSGTRASEFNESNGSNTILLKRD</sequence>
<reference evidence="2 3" key="1">
    <citation type="journal article" date="2023" name="Antonie Van Leeuwenhoek">
        <title>Flavobacterium potami sp. nov., a multi-metal resistance genes harbouring bacterium isolated from shallow river silt.</title>
        <authorList>
            <person name="Li S."/>
            <person name="Mao S."/>
            <person name="Mu W."/>
            <person name="Guo B."/>
            <person name="Li C."/>
            <person name="Zhu Q."/>
            <person name="Hou X."/>
            <person name="Zhao Y."/>
            <person name="Wei S."/>
            <person name="Liu H."/>
            <person name="Liu A."/>
        </authorList>
    </citation>
    <scope>NUCLEOTIDE SEQUENCE [LARGE SCALE GENOMIC DNA]</scope>
    <source>
        <strain evidence="2 3">17A</strain>
    </source>
</reference>
<dbReference type="EMBL" id="JAINUY010000001">
    <property type="protein sequence ID" value="MBZ4033499.1"/>
    <property type="molecule type" value="Genomic_DNA"/>
</dbReference>
<feature type="signal peptide" evidence="1">
    <location>
        <begin position="1"/>
        <end position="17"/>
    </location>
</feature>